<gene>
    <name evidence="6" type="ORF">ICHIAU1_16320</name>
</gene>
<reference evidence="7" key="1">
    <citation type="submission" date="2020-01" db="EMBL/GenBank/DDBJ databases">
        <title>Phosphoaccumulans saitamaens gen. nov., sp. nov., a polyphosphate accumulating bacterium isolated from surface river water.</title>
        <authorList>
            <person name="Watanabe K."/>
            <person name="Suda W."/>
        </authorList>
    </citation>
    <scope>NUCLEOTIDE SEQUENCE [LARGE SCALE GENOMIC DNA]</scope>
    <source>
        <strain evidence="7">ICHIAU1</strain>
    </source>
</reference>
<evidence type="ECO:0000313" key="7">
    <source>
        <dbReference type="Proteomes" id="UP000463961"/>
    </source>
</evidence>
<dbReference type="SFLD" id="SFLDS00029">
    <property type="entry name" value="Radical_SAM"/>
    <property type="match status" value="1"/>
</dbReference>
<dbReference type="Proteomes" id="UP000463961">
    <property type="component" value="Chromosome"/>
</dbReference>
<dbReference type="CDD" id="cd01335">
    <property type="entry name" value="Radical_SAM"/>
    <property type="match status" value="1"/>
</dbReference>
<dbReference type="Pfam" id="PF04055">
    <property type="entry name" value="Radical_SAM"/>
    <property type="match status" value="1"/>
</dbReference>
<dbReference type="SUPFAM" id="SSF102114">
    <property type="entry name" value="Radical SAM enzymes"/>
    <property type="match status" value="1"/>
</dbReference>
<dbReference type="EMBL" id="AP022345">
    <property type="protein sequence ID" value="BBU69349.1"/>
    <property type="molecule type" value="Genomic_DNA"/>
</dbReference>
<evidence type="ECO:0000256" key="3">
    <source>
        <dbReference type="ARBA" id="ARBA00022723"/>
    </source>
</evidence>
<dbReference type="InterPro" id="IPR013785">
    <property type="entry name" value="Aldolase_TIM"/>
</dbReference>
<keyword evidence="5" id="KW-0411">Iron-sulfur</keyword>
<keyword evidence="2" id="KW-0949">S-adenosyl-L-methionine</keyword>
<dbReference type="GO" id="GO:0003824">
    <property type="term" value="F:catalytic activity"/>
    <property type="evidence" value="ECO:0007669"/>
    <property type="project" value="InterPro"/>
</dbReference>
<comment type="cofactor">
    <cofactor evidence="1">
        <name>[4Fe-4S] cluster</name>
        <dbReference type="ChEBI" id="CHEBI:49883"/>
    </cofactor>
</comment>
<dbReference type="InterPro" id="IPR058240">
    <property type="entry name" value="rSAM_sf"/>
</dbReference>
<dbReference type="GO" id="GO:0046872">
    <property type="term" value="F:metal ion binding"/>
    <property type="evidence" value="ECO:0007669"/>
    <property type="project" value="UniProtKB-KW"/>
</dbReference>
<evidence type="ECO:0000256" key="1">
    <source>
        <dbReference type="ARBA" id="ARBA00001966"/>
    </source>
</evidence>
<accession>A0A679IC85</accession>
<sequence>MTASNDPRNAQAPQPVRWLTFSDHDPDFLNLTYVYPVLSRRMQGISIGINLNTNNACNWACVYCQVPGLHRGDAPEVNLPLLEAELKGLLDNPALSPMIPPDTPAAMREIRDIAFSGNGEPTSSPQFLQAVDIAKRQRDAHGLKIPLVLITNGSLMLRPEVQEGIRALKEAGGVVWFKVDRLLPESMKQINGISYKPEQIQHRLDVACSLAPVWLQTCWVAWDGKAPGAEDEAAYLEFVARNAHQIQGVHLYGLARPSLQPEAPHLTALNAETMNAWAERIRATGVKVQISI</sequence>
<dbReference type="GO" id="GO:0051536">
    <property type="term" value="F:iron-sulfur cluster binding"/>
    <property type="evidence" value="ECO:0007669"/>
    <property type="project" value="UniProtKB-KW"/>
</dbReference>
<keyword evidence="4" id="KW-0408">Iron</keyword>
<dbReference type="Gene3D" id="3.20.20.70">
    <property type="entry name" value="Aldolase class I"/>
    <property type="match status" value="1"/>
</dbReference>
<dbReference type="OrthoDB" id="9800840at2"/>
<organism evidence="6 7">
    <name type="scientific">Fluviibacter phosphoraccumulans</name>
    <dbReference type="NCBI Taxonomy" id="1751046"/>
    <lineage>
        <taxon>Bacteria</taxon>
        <taxon>Pseudomonadati</taxon>
        <taxon>Pseudomonadota</taxon>
        <taxon>Betaproteobacteria</taxon>
        <taxon>Rhodocyclales</taxon>
        <taxon>Fluviibacteraceae</taxon>
        <taxon>Fluviibacter</taxon>
    </lineage>
</organism>
<dbReference type="InterPro" id="IPR007197">
    <property type="entry name" value="rSAM"/>
</dbReference>
<evidence type="ECO:0000256" key="5">
    <source>
        <dbReference type="ARBA" id="ARBA00023014"/>
    </source>
</evidence>
<evidence type="ECO:0000256" key="4">
    <source>
        <dbReference type="ARBA" id="ARBA00023004"/>
    </source>
</evidence>
<evidence type="ECO:0000313" key="6">
    <source>
        <dbReference type="EMBL" id="BBU69349.1"/>
    </source>
</evidence>
<dbReference type="RefSeq" id="WP_162049929.1">
    <property type="nucleotide sequence ID" value="NZ_AP019011.1"/>
</dbReference>
<evidence type="ECO:0000256" key="2">
    <source>
        <dbReference type="ARBA" id="ARBA00022691"/>
    </source>
</evidence>
<keyword evidence="3" id="KW-0479">Metal-binding</keyword>
<proteinExistence type="predicted"/>
<keyword evidence="7" id="KW-1185">Reference proteome</keyword>
<dbReference type="AlphaFoldDB" id="A0A679IC85"/>
<name>A0A679IC85_9RHOO</name>
<protein>
    <submittedName>
        <fullName evidence="6">Uncharacterized protein</fullName>
    </submittedName>
</protein>